<evidence type="ECO:0000313" key="3">
    <source>
        <dbReference type="WBParaSite" id="SBAD_0001136101-mRNA-1"/>
    </source>
</evidence>
<reference evidence="3" key="1">
    <citation type="submission" date="2016-06" db="UniProtKB">
        <authorList>
            <consortium name="WormBaseParasite"/>
        </authorList>
    </citation>
    <scope>IDENTIFICATION</scope>
</reference>
<dbReference type="Proteomes" id="UP000270296">
    <property type="component" value="Unassembled WGS sequence"/>
</dbReference>
<proteinExistence type="predicted"/>
<evidence type="ECO:0000313" key="1">
    <source>
        <dbReference type="EMBL" id="VDP36206.1"/>
    </source>
</evidence>
<dbReference type="AlphaFoldDB" id="A0A183J537"/>
<dbReference type="WBParaSite" id="SBAD_0001136101-mRNA-1">
    <property type="protein sequence ID" value="SBAD_0001136101-mRNA-1"/>
    <property type="gene ID" value="SBAD_0001136101"/>
</dbReference>
<name>A0A183J537_9BILA</name>
<gene>
    <name evidence="1" type="ORF">SBAD_LOCUS10984</name>
</gene>
<protein>
    <submittedName>
        <fullName evidence="3">Cytochrome P450</fullName>
    </submittedName>
</protein>
<sequence>MKNRLSQSSYQQAIVSNFKALCRLLGHNASRMSTWNSLIDTYMPYVLEDIFALAIEPEEFCKCLEFVDSRTFDIPADLSIKDFDYEICNGTDFEVEPHCSQLDGEDTRFLNRADPHAEPEMWPSHFGAPEMILCQQNVWFGFDVASCSLLMATSSKYPL</sequence>
<reference evidence="1 2" key="2">
    <citation type="submission" date="2018-11" db="EMBL/GenBank/DDBJ databases">
        <authorList>
            <consortium name="Pathogen Informatics"/>
        </authorList>
    </citation>
    <scope>NUCLEOTIDE SEQUENCE [LARGE SCALE GENOMIC DNA]</scope>
</reference>
<keyword evidence="2" id="KW-1185">Reference proteome</keyword>
<evidence type="ECO:0000313" key="2">
    <source>
        <dbReference type="Proteomes" id="UP000270296"/>
    </source>
</evidence>
<accession>A0A183J537</accession>
<dbReference type="EMBL" id="UZAM01014883">
    <property type="protein sequence ID" value="VDP36206.1"/>
    <property type="molecule type" value="Genomic_DNA"/>
</dbReference>
<organism evidence="3">
    <name type="scientific">Soboliphyme baturini</name>
    <dbReference type="NCBI Taxonomy" id="241478"/>
    <lineage>
        <taxon>Eukaryota</taxon>
        <taxon>Metazoa</taxon>
        <taxon>Ecdysozoa</taxon>
        <taxon>Nematoda</taxon>
        <taxon>Enoplea</taxon>
        <taxon>Dorylaimia</taxon>
        <taxon>Dioctophymatida</taxon>
        <taxon>Dioctophymatoidea</taxon>
        <taxon>Soboliphymatidae</taxon>
        <taxon>Soboliphyme</taxon>
    </lineage>
</organism>